<dbReference type="AlphaFoldDB" id="A0A6G9Z7D9"/>
<evidence type="ECO:0000313" key="1">
    <source>
        <dbReference type="EMBL" id="QIS21525.1"/>
    </source>
</evidence>
<dbReference type="EMBL" id="CP046173">
    <property type="protein sequence ID" value="QIS21525.1"/>
    <property type="molecule type" value="Genomic_DNA"/>
</dbReference>
<accession>A0A6G9Z7D9</accession>
<protein>
    <submittedName>
        <fullName evidence="1">Uncharacterized protein</fullName>
    </submittedName>
</protein>
<proteinExistence type="predicted"/>
<dbReference type="Proteomes" id="UP000500953">
    <property type="component" value="Chromosome"/>
</dbReference>
<organism evidence="1 2">
    <name type="scientific">Nocardia terpenica</name>
    <dbReference type="NCBI Taxonomy" id="455432"/>
    <lineage>
        <taxon>Bacteria</taxon>
        <taxon>Bacillati</taxon>
        <taxon>Actinomycetota</taxon>
        <taxon>Actinomycetes</taxon>
        <taxon>Mycobacteriales</taxon>
        <taxon>Nocardiaceae</taxon>
        <taxon>Nocardia</taxon>
    </lineage>
</organism>
<gene>
    <name evidence="1" type="ORF">F6W96_27505</name>
</gene>
<sequence>MTDDAVQPAENAEVPAAQQIPITIQPPELPSAAVEARDRLLASIAAEAQVLTAKQSGRGAEALEGLARAYALVVGATVVVQPTSPATRAGRVNFWQGIAVTDESN</sequence>
<name>A0A6G9Z7D9_9NOCA</name>
<evidence type="ECO:0000313" key="2">
    <source>
        <dbReference type="Proteomes" id="UP000500953"/>
    </source>
</evidence>
<reference evidence="1 2" key="1">
    <citation type="journal article" date="2019" name="ACS Chem. Biol.">
        <title>Identification and Mobilization of a Cryptic Antibiotic Biosynthesis Gene Locus from a Human-Pathogenic Nocardia Isolate.</title>
        <authorList>
            <person name="Herisse M."/>
            <person name="Ishida K."/>
            <person name="Porter J.L."/>
            <person name="Howden B."/>
            <person name="Hertweck C."/>
            <person name="Stinear T.P."/>
            <person name="Pidot S.J."/>
        </authorList>
    </citation>
    <scope>NUCLEOTIDE SEQUENCE [LARGE SCALE GENOMIC DNA]</scope>
    <source>
        <strain evidence="1 2">AUSMDU00012715</strain>
    </source>
</reference>
<dbReference type="RefSeq" id="WP_167488818.1">
    <property type="nucleotide sequence ID" value="NZ_CP046173.1"/>
</dbReference>